<dbReference type="InterPro" id="IPR002372">
    <property type="entry name" value="PQQ_rpt_dom"/>
</dbReference>
<dbReference type="Proteomes" id="UP000675409">
    <property type="component" value="Unassembled WGS sequence"/>
</dbReference>
<gene>
    <name evidence="4" type="ORF">HGK34_16270</name>
</gene>
<keyword evidence="2" id="KW-0812">Transmembrane</keyword>
<dbReference type="Pfam" id="PF13360">
    <property type="entry name" value="PQQ_2"/>
    <property type="match status" value="1"/>
</dbReference>
<evidence type="ECO:0000259" key="3">
    <source>
        <dbReference type="Pfam" id="PF13360"/>
    </source>
</evidence>
<evidence type="ECO:0000313" key="5">
    <source>
        <dbReference type="Proteomes" id="UP000675409"/>
    </source>
</evidence>
<keyword evidence="2" id="KW-0472">Membrane</keyword>
<dbReference type="InterPro" id="IPR011047">
    <property type="entry name" value="Quinoprotein_ADH-like_sf"/>
</dbReference>
<dbReference type="EMBL" id="JABBYC010000036">
    <property type="protein sequence ID" value="MBL0887817.1"/>
    <property type="molecule type" value="Genomic_DNA"/>
</dbReference>
<feature type="region of interest" description="Disordered" evidence="1">
    <location>
        <begin position="1"/>
        <end position="41"/>
    </location>
</feature>
<comment type="caution">
    <text evidence="4">The sequence shown here is derived from an EMBL/GenBank/DDBJ whole genome shotgun (WGS) entry which is preliminary data.</text>
</comment>
<sequence length="517" mass="52473">MPKQEHVPHDGDGTLLDSVPEHIKNPAGPDAGLPGHAVGQDRRAGATAGLLSRVRRRVAATGARAGAAIRSAIPRAVPSGRKSRAILAAGTAVLLVTVVAGGLVVRAHQRDARLRAAPGGVLTLADAAREAWHLDLDDVVQPQIVPVGDLAGITAGGRVLGLDPATGTQRWAVEVLEPGEVADGARLRCGPSRRTVGSVAVRTPTPSDPLVCVTEGTSAPEAVVITPGGGVARRALGAADDTGGTAPVYAPLPDGGLAVLARDRTPVDLGGAHVVEDDDGVASVKGAVRSAPGVTVRVEDAATGEVRWGPRTVAFDAALANSSCLMWGEDGPELDVLDELAWSADERLISATACGVVVRLATVDGEPEPDAAPSGRILEPWATDDAELAPVPAGEDVQDVLVRTEDLTLVLLEDGRVEGRDAATGDRRWTSDVLGGDAAAVAGSAAFGAYTDGRSAMLVLDGPSTGGAGQLRLVGIDLDSGELTWDVDQGQPYAQVASIDGHLVQVTGTGITGLATG</sequence>
<protein>
    <submittedName>
        <fullName evidence="4">PQQ-binding-like beta-propeller repeat protein</fullName>
    </submittedName>
</protein>
<name>A0ABS1LNK8_9MICO</name>
<dbReference type="Gene3D" id="2.130.10.10">
    <property type="entry name" value="YVTN repeat-like/Quinoprotein amine dehydrogenase"/>
    <property type="match status" value="1"/>
</dbReference>
<reference evidence="4 5" key="1">
    <citation type="journal article" date="2021" name="Arch. Microbiol.">
        <title>Myceligenerans indicum sp. nov., an actinobacterium isolated from mangrove sediment of Sundarbans, India.</title>
        <authorList>
            <person name="Asha K."/>
            <person name="Bhadury P."/>
        </authorList>
    </citation>
    <scope>NUCLEOTIDE SEQUENCE [LARGE SCALE GENOMIC DNA]</scope>
    <source>
        <strain evidence="4 5">I2</strain>
    </source>
</reference>
<feature type="transmembrane region" description="Helical" evidence="2">
    <location>
        <begin position="85"/>
        <end position="105"/>
    </location>
</feature>
<feature type="domain" description="Pyrrolo-quinoline quinone repeat" evidence="3">
    <location>
        <begin position="295"/>
        <end position="503"/>
    </location>
</feature>
<organism evidence="4 5">
    <name type="scientific">Myceligenerans indicum</name>
    <dbReference type="NCBI Taxonomy" id="2593663"/>
    <lineage>
        <taxon>Bacteria</taxon>
        <taxon>Bacillati</taxon>
        <taxon>Actinomycetota</taxon>
        <taxon>Actinomycetes</taxon>
        <taxon>Micrococcales</taxon>
        <taxon>Promicromonosporaceae</taxon>
        <taxon>Myceligenerans</taxon>
    </lineage>
</organism>
<keyword evidence="5" id="KW-1185">Reference proteome</keyword>
<proteinExistence type="predicted"/>
<evidence type="ECO:0000256" key="1">
    <source>
        <dbReference type="SAM" id="MobiDB-lite"/>
    </source>
</evidence>
<accession>A0ABS1LNK8</accession>
<evidence type="ECO:0000313" key="4">
    <source>
        <dbReference type="EMBL" id="MBL0887817.1"/>
    </source>
</evidence>
<evidence type="ECO:0000256" key="2">
    <source>
        <dbReference type="SAM" id="Phobius"/>
    </source>
</evidence>
<dbReference type="InterPro" id="IPR015943">
    <property type="entry name" value="WD40/YVTN_repeat-like_dom_sf"/>
</dbReference>
<feature type="compositionally biased region" description="Basic and acidic residues" evidence="1">
    <location>
        <begin position="1"/>
        <end position="12"/>
    </location>
</feature>
<keyword evidence="2" id="KW-1133">Transmembrane helix</keyword>
<dbReference type="RefSeq" id="WP_201849325.1">
    <property type="nucleotide sequence ID" value="NZ_JABBYC010000036.1"/>
</dbReference>
<dbReference type="SUPFAM" id="SSF50998">
    <property type="entry name" value="Quinoprotein alcohol dehydrogenase-like"/>
    <property type="match status" value="1"/>
</dbReference>